<sequence length="335" mass="35990">MPSLYTSSVLLLLLGAVATQTVPNPEPCSGDCGYVHDPTVVIRQSDGTYFRFATFEDIQIATAPSLQGPWTSQGPVLPNGSLVQVSGANANSVWAPDAHLIGDTYYVYYAVSSLGSQNSGIGVATSTTMDSGTWVDHGALDIPSSADYNLIDPNLFTQDGSSFLLTFGSYWDGIYQIPMSDPSTIEVGAGPQNMAFNPTGNHPVEGSYQFWWPVNGVDYYYLFLSVGICCNTPPNLPPPGQEYHINVCRSTSPTGPFIDQTGLDCLNGGGTLLLGSHDNVYAPGGQGVIYDPNLDSIVLYYHYIDPTIGYDTEDYQFGYNLLSIGDDGWPFVSSS</sequence>
<keyword evidence="6 7" id="KW-0326">Glycosidase</keyword>
<accession>A0A0C3E006</accession>
<gene>
    <name evidence="11" type="ORF">OIDMADRAFT_151330</name>
</gene>
<dbReference type="GO" id="GO:0031222">
    <property type="term" value="P:arabinan catabolic process"/>
    <property type="evidence" value="ECO:0007669"/>
    <property type="project" value="UniProtKB-UniPathway"/>
</dbReference>
<dbReference type="GO" id="GO:0046558">
    <property type="term" value="F:arabinan endo-1,5-alpha-L-arabinosidase activity"/>
    <property type="evidence" value="ECO:0007669"/>
    <property type="project" value="UniProtKB-EC"/>
</dbReference>
<dbReference type="HOGENOM" id="CLU_009397_5_0_1"/>
<dbReference type="UniPathway" id="UPA00667"/>
<evidence type="ECO:0000256" key="7">
    <source>
        <dbReference type="PIRNR" id="PIRNR026534"/>
    </source>
</evidence>
<keyword evidence="12" id="KW-1185">Reference proteome</keyword>
<name>A0A0C3E006_OIDMZ</name>
<dbReference type="PIRSF" id="PIRSF026534">
    <property type="entry name" value="Endo_alpha-L-arabinosidase"/>
    <property type="match status" value="1"/>
</dbReference>
<dbReference type="CDD" id="cd18831">
    <property type="entry name" value="GH43_AnAbnA-like"/>
    <property type="match status" value="1"/>
</dbReference>
<dbReference type="InterPro" id="IPR016840">
    <property type="entry name" value="Glyco_hydro_43_endo_a_Ara-ase"/>
</dbReference>
<dbReference type="EC" id="3.2.1.99" evidence="4 7"/>
<dbReference type="AlphaFoldDB" id="A0A0C3E006"/>
<feature type="active site" description="Proton acceptor" evidence="8">
    <location>
        <position position="37"/>
    </location>
</feature>
<dbReference type="Gene3D" id="2.115.10.20">
    <property type="entry name" value="Glycosyl hydrolase domain, family 43"/>
    <property type="match status" value="1"/>
</dbReference>
<dbReference type="InParanoid" id="A0A0C3E006"/>
<dbReference type="Pfam" id="PF04616">
    <property type="entry name" value="Glyco_hydro_43"/>
    <property type="match status" value="1"/>
</dbReference>
<dbReference type="InterPro" id="IPR050727">
    <property type="entry name" value="GH43_arabinanases"/>
</dbReference>
<dbReference type="SUPFAM" id="SSF75005">
    <property type="entry name" value="Arabinanase/levansucrase/invertase"/>
    <property type="match status" value="1"/>
</dbReference>
<comment type="similarity">
    <text evidence="3 7">Belongs to the glycosyl hydrolase 43 family.</text>
</comment>
<dbReference type="Proteomes" id="UP000054321">
    <property type="component" value="Unassembled WGS sequence"/>
</dbReference>
<keyword evidence="5 7" id="KW-0378">Hydrolase</keyword>
<dbReference type="PANTHER" id="PTHR43301:SF3">
    <property type="entry name" value="ARABINAN ENDO-1,5-ALPHA-L-ARABINOSIDASE A-RELATED"/>
    <property type="match status" value="1"/>
</dbReference>
<evidence type="ECO:0000313" key="11">
    <source>
        <dbReference type="EMBL" id="KIN07633.1"/>
    </source>
</evidence>
<evidence type="ECO:0000256" key="10">
    <source>
        <dbReference type="SAM" id="SignalP"/>
    </source>
</evidence>
<reference evidence="11 12" key="1">
    <citation type="submission" date="2014-04" db="EMBL/GenBank/DDBJ databases">
        <authorList>
            <consortium name="DOE Joint Genome Institute"/>
            <person name="Kuo A."/>
            <person name="Martino E."/>
            <person name="Perotto S."/>
            <person name="Kohler A."/>
            <person name="Nagy L.G."/>
            <person name="Floudas D."/>
            <person name="Copeland A."/>
            <person name="Barry K.W."/>
            <person name="Cichocki N."/>
            <person name="Veneault-Fourrey C."/>
            <person name="LaButti K."/>
            <person name="Lindquist E.A."/>
            <person name="Lipzen A."/>
            <person name="Lundell T."/>
            <person name="Morin E."/>
            <person name="Murat C."/>
            <person name="Sun H."/>
            <person name="Tunlid A."/>
            <person name="Henrissat B."/>
            <person name="Grigoriev I.V."/>
            <person name="Hibbett D.S."/>
            <person name="Martin F."/>
            <person name="Nordberg H.P."/>
            <person name="Cantor M.N."/>
            <person name="Hua S.X."/>
        </authorList>
    </citation>
    <scope>NUCLEOTIDE SEQUENCE [LARGE SCALE GENOMIC DNA]</scope>
    <source>
        <strain evidence="11 12">Zn</strain>
    </source>
</reference>
<evidence type="ECO:0000256" key="3">
    <source>
        <dbReference type="ARBA" id="ARBA00009865"/>
    </source>
</evidence>
<proteinExistence type="inferred from homology"/>
<dbReference type="EMBL" id="KN832870">
    <property type="protein sequence ID" value="KIN07633.1"/>
    <property type="molecule type" value="Genomic_DNA"/>
</dbReference>
<evidence type="ECO:0000256" key="2">
    <source>
        <dbReference type="ARBA" id="ARBA00004834"/>
    </source>
</evidence>
<dbReference type="InterPro" id="IPR023296">
    <property type="entry name" value="Glyco_hydro_beta-prop_sf"/>
</dbReference>
<evidence type="ECO:0000256" key="9">
    <source>
        <dbReference type="PIRSR" id="PIRSR606710-2"/>
    </source>
</evidence>
<evidence type="ECO:0000256" key="6">
    <source>
        <dbReference type="ARBA" id="ARBA00023295"/>
    </source>
</evidence>
<feature type="active site" description="Proton donor" evidence="8">
    <location>
        <position position="205"/>
    </location>
</feature>
<organism evidence="11 12">
    <name type="scientific">Oidiodendron maius (strain Zn)</name>
    <dbReference type="NCBI Taxonomy" id="913774"/>
    <lineage>
        <taxon>Eukaryota</taxon>
        <taxon>Fungi</taxon>
        <taxon>Dikarya</taxon>
        <taxon>Ascomycota</taxon>
        <taxon>Pezizomycotina</taxon>
        <taxon>Leotiomycetes</taxon>
        <taxon>Leotiomycetes incertae sedis</taxon>
        <taxon>Myxotrichaceae</taxon>
        <taxon>Oidiodendron</taxon>
    </lineage>
</organism>
<dbReference type="PANTHER" id="PTHR43301">
    <property type="entry name" value="ARABINAN ENDO-1,5-ALPHA-L-ARABINOSIDASE"/>
    <property type="match status" value="1"/>
</dbReference>
<keyword evidence="10" id="KW-0732">Signal</keyword>
<feature type="site" description="Important for catalytic activity, responsible for pKa modulation of the active site Glu and correct orientation of both the proton donor and substrate" evidence="9">
    <location>
        <position position="152"/>
    </location>
</feature>
<feature type="chain" id="PRO_5002176921" description="Arabinan endo-1,5-alpha-L-arabinosidase" evidence="10">
    <location>
        <begin position="20"/>
        <end position="335"/>
    </location>
</feature>
<evidence type="ECO:0000256" key="1">
    <source>
        <dbReference type="ARBA" id="ARBA00000375"/>
    </source>
</evidence>
<comment type="catalytic activity">
    <reaction evidence="1 7">
        <text>Endohydrolysis of (1-&gt;5)-alpha-arabinofuranosidic linkages in (1-&gt;5)-arabinans.</text>
        <dbReference type="EC" id="3.2.1.99"/>
    </reaction>
</comment>
<protein>
    <recommendedName>
        <fullName evidence="4 7">Arabinan endo-1,5-alpha-L-arabinosidase</fullName>
        <ecNumber evidence="4 7">3.2.1.99</ecNumber>
    </recommendedName>
</protein>
<dbReference type="OrthoDB" id="195678at2759"/>
<dbReference type="InterPro" id="IPR006710">
    <property type="entry name" value="Glyco_hydro_43"/>
</dbReference>
<evidence type="ECO:0000313" key="12">
    <source>
        <dbReference type="Proteomes" id="UP000054321"/>
    </source>
</evidence>
<dbReference type="STRING" id="913774.A0A0C3E006"/>
<evidence type="ECO:0000256" key="8">
    <source>
        <dbReference type="PIRSR" id="PIRSR606710-1"/>
    </source>
</evidence>
<feature type="signal peptide" evidence="10">
    <location>
        <begin position="1"/>
        <end position="19"/>
    </location>
</feature>
<evidence type="ECO:0000256" key="5">
    <source>
        <dbReference type="ARBA" id="ARBA00022801"/>
    </source>
</evidence>
<evidence type="ECO:0000256" key="4">
    <source>
        <dbReference type="ARBA" id="ARBA00012586"/>
    </source>
</evidence>
<comment type="pathway">
    <text evidence="2 7">Glycan metabolism; L-arabinan degradation.</text>
</comment>
<reference evidence="12" key="2">
    <citation type="submission" date="2015-01" db="EMBL/GenBank/DDBJ databases">
        <title>Evolutionary Origins and Diversification of the Mycorrhizal Mutualists.</title>
        <authorList>
            <consortium name="DOE Joint Genome Institute"/>
            <consortium name="Mycorrhizal Genomics Consortium"/>
            <person name="Kohler A."/>
            <person name="Kuo A."/>
            <person name="Nagy L.G."/>
            <person name="Floudas D."/>
            <person name="Copeland A."/>
            <person name="Barry K.W."/>
            <person name="Cichocki N."/>
            <person name="Veneault-Fourrey C."/>
            <person name="LaButti K."/>
            <person name="Lindquist E.A."/>
            <person name="Lipzen A."/>
            <person name="Lundell T."/>
            <person name="Morin E."/>
            <person name="Murat C."/>
            <person name="Riley R."/>
            <person name="Ohm R."/>
            <person name="Sun H."/>
            <person name="Tunlid A."/>
            <person name="Henrissat B."/>
            <person name="Grigoriev I.V."/>
            <person name="Hibbett D.S."/>
            <person name="Martin F."/>
        </authorList>
    </citation>
    <scope>NUCLEOTIDE SEQUENCE [LARGE SCALE GENOMIC DNA]</scope>
    <source>
        <strain evidence="12">Zn</strain>
    </source>
</reference>